<evidence type="ECO:0000313" key="2">
    <source>
        <dbReference type="EMBL" id="RMB62676.1"/>
    </source>
</evidence>
<dbReference type="OrthoDB" id="4427226at2"/>
<dbReference type="GeneID" id="92747093"/>
<dbReference type="AlphaFoldDB" id="A0A3M0GKM2"/>
<organism evidence="2 3">
    <name type="scientific">Corynebacterium macginleyi</name>
    <dbReference type="NCBI Taxonomy" id="38290"/>
    <lineage>
        <taxon>Bacteria</taxon>
        <taxon>Bacillati</taxon>
        <taxon>Actinomycetota</taxon>
        <taxon>Actinomycetes</taxon>
        <taxon>Mycobacteriales</taxon>
        <taxon>Corynebacteriaceae</taxon>
        <taxon>Corynebacterium</taxon>
    </lineage>
</organism>
<sequence>MTFLDIPEHLSAHVHTLRARPVAALPGASLSVASRTSIALQRAVAQWSTTQRRSDATISERLRSLHDFIDRSHALDSSLAASLERPR</sequence>
<dbReference type="EMBL" id="REGC01000004">
    <property type="protein sequence ID" value="RMB62676.1"/>
    <property type="molecule type" value="Genomic_DNA"/>
</dbReference>
<gene>
    <name evidence="2" type="ORF">D9543_05055</name>
    <name evidence="1" type="ORF">GWO63_008515</name>
</gene>
<proteinExistence type="predicted"/>
<reference evidence="1 4" key="2">
    <citation type="submission" date="2021-01" db="EMBL/GenBank/DDBJ databases">
        <title>Complete genome sequences of Corynebacterium macginleyi strains isolated from infectious keratitis.</title>
        <authorList>
            <person name="Sagerfors S."/>
            <person name="Poehlein A."/>
            <person name="Soderquist B."/>
            <person name="Bruggemann H."/>
        </authorList>
    </citation>
    <scope>NUCLEOTIDE SEQUENCE [LARGE SCALE GENOMIC DNA]</scope>
    <source>
        <strain evidence="1 4">12T220</strain>
    </source>
</reference>
<evidence type="ECO:0000313" key="4">
    <source>
        <dbReference type="Proteomes" id="UP001518680"/>
    </source>
</evidence>
<dbReference type="RefSeq" id="WP_121912089.1">
    <property type="nucleotide sequence ID" value="NZ_CP068291.1"/>
</dbReference>
<dbReference type="Proteomes" id="UP001518680">
    <property type="component" value="Unassembled WGS sequence"/>
</dbReference>
<keyword evidence="4" id="KW-1185">Reference proteome</keyword>
<evidence type="ECO:0000313" key="3">
    <source>
        <dbReference type="Proteomes" id="UP000270649"/>
    </source>
</evidence>
<comment type="caution">
    <text evidence="2">The sequence shown here is derived from an EMBL/GenBank/DDBJ whole genome shotgun (WGS) entry which is preliminary data.</text>
</comment>
<name>A0A3M0GKM2_9CORY</name>
<protein>
    <submittedName>
        <fullName evidence="2">Uncharacterized protein</fullName>
    </submittedName>
</protein>
<accession>A0A3M0GKM2</accession>
<evidence type="ECO:0000313" key="1">
    <source>
        <dbReference type="EMBL" id="MBM0244297.1"/>
    </source>
</evidence>
<dbReference type="Proteomes" id="UP000270649">
    <property type="component" value="Unassembled WGS sequence"/>
</dbReference>
<reference evidence="2 3" key="1">
    <citation type="submission" date="2018-10" db="EMBL/GenBank/DDBJ databases">
        <title>Corynebacterium macginleyi genome sequencing and assembly of the type strain and two clinical samples.</title>
        <authorList>
            <person name="Bernier A.-M."/>
            <person name="Bernard K."/>
        </authorList>
    </citation>
    <scope>NUCLEOTIDE SEQUENCE [LARGE SCALE GENOMIC DNA]</scope>
    <source>
        <strain evidence="2 3">NML 120205</strain>
    </source>
</reference>
<dbReference type="EMBL" id="JAACBX020000002">
    <property type="protein sequence ID" value="MBM0244297.1"/>
    <property type="molecule type" value="Genomic_DNA"/>
</dbReference>